<dbReference type="EMBL" id="GANO01004666">
    <property type="protein sequence ID" value="JAB55205.1"/>
    <property type="molecule type" value="mRNA"/>
</dbReference>
<dbReference type="SUPFAM" id="SSF50370">
    <property type="entry name" value="Ricin B-like lectins"/>
    <property type="match status" value="1"/>
</dbReference>
<evidence type="ECO:0000313" key="2">
    <source>
        <dbReference type="EMBL" id="JAB55205.1"/>
    </source>
</evidence>
<evidence type="ECO:0000256" key="1">
    <source>
        <dbReference type="SAM" id="SignalP"/>
    </source>
</evidence>
<sequence>MIGKVTVYLLILSISLVLAQIPTGCVTLYSPPNKRYLVTPDKYDDKRRNVAAAYTEEQVEKWIITSDGPNYRIKHAKLQEELYESELSYGGNYVFTWIPKDVLSGNHERWQIIKNKEGDFLIKNVQFGHCLYVIGPQGLLSADTECNTMYYKWIITKVKC</sequence>
<dbReference type="InterPro" id="IPR035992">
    <property type="entry name" value="Ricin_B-like_lectins"/>
</dbReference>
<feature type="signal peptide" evidence="1">
    <location>
        <begin position="1"/>
        <end position="19"/>
    </location>
</feature>
<organism evidence="2">
    <name type="scientific">Corethrella appendiculata</name>
    <dbReference type="NCBI Taxonomy" id="1370023"/>
    <lineage>
        <taxon>Eukaryota</taxon>
        <taxon>Metazoa</taxon>
        <taxon>Ecdysozoa</taxon>
        <taxon>Arthropoda</taxon>
        <taxon>Hexapoda</taxon>
        <taxon>Insecta</taxon>
        <taxon>Pterygota</taxon>
        <taxon>Neoptera</taxon>
        <taxon>Endopterygota</taxon>
        <taxon>Diptera</taxon>
        <taxon>Nematocera</taxon>
        <taxon>Culicoidea</taxon>
        <taxon>Chaoboridae</taxon>
        <taxon>Corethrella</taxon>
    </lineage>
</organism>
<accession>U5EM14</accession>
<dbReference type="AlphaFoldDB" id="U5EM14"/>
<proteinExistence type="evidence at transcript level"/>
<dbReference type="Gene3D" id="2.80.10.50">
    <property type="match status" value="1"/>
</dbReference>
<keyword evidence="1" id="KW-0732">Signal</keyword>
<reference evidence="2" key="1">
    <citation type="journal article" date="2014" name="Insect Biochem. Mol. Biol.">
        <title>An insight into the sialome of the frog biting fly, Corethrella appendiculata.</title>
        <authorList>
            <person name="Ribeiro J.M.C."/>
            <person name="Chagas A.C."/>
            <person name="Pham V.M."/>
            <person name="Lounibos L.P."/>
            <person name="Calvo E."/>
        </authorList>
    </citation>
    <scope>NUCLEOTIDE SEQUENCE</scope>
    <source>
        <tissue evidence="2">Salivary glands</tissue>
    </source>
</reference>
<dbReference type="CDD" id="cd23667">
    <property type="entry name" value="beta-trefoil_Ricin_CqDVP-like"/>
    <property type="match status" value="1"/>
</dbReference>
<feature type="chain" id="PRO_5004659594" evidence="1">
    <location>
        <begin position="20"/>
        <end position="160"/>
    </location>
</feature>
<protein>
    <submittedName>
        <fullName evidence="2">Putative wrp salivary protein</fullName>
    </submittedName>
</protein>
<name>U5EM14_9DIPT</name>